<keyword evidence="3" id="KW-0560">Oxidoreductase</keyword>
<dbReference type="Gene3D" id="3.30.390.50">
    <property type="entry name" value="CO dehydrogenase flavoprotein, C-terminal domain"/>
    <property type="match status" value="1"/>
</dbReference>
<dbReference type="GO" id="GO:0071949">
    <property type="term" value="F:FAD binding"/>
    <property type="evidence" value="ECO:0007669"/>
    <property type="project" value="InterPro"/>
</dbReference>
<dbReference type="InterPro" id="IPR002346">
    <property type="entry name" value="Mopterin_DH_FAD-bd"/>
</dbReference>
<dbReference type="EMBL" id="JAPDOD010000008">
    <property type="protein sequence ID" value="MDA0160983.1"/>
    <property type="molecule type" value="Genomic_DNA"/>
</dbReference>
<dbReference type="Pfam" id="PF00941">
    <property type="entry name" value="FAD_binding_5"/>
    <property type="match status" value="1"/>
</dbReference>
<dbReference type="InterPro" id="IPR016169">
    <property type="entry name" value="FAD-bd_PCMH_sub2"/>
</dbReference>
<dbReference type="Pfam" id="PF03450">
    <property type="entry name" value="CO_deh_flav_C"/>
    <property type="match status" value="1"/>
</dbReference>
<dbReference type="Gene3D" id="3.30.465.10">
    <property type="match status" value="1"/>
</dbReference>
<organism evidence="5 6">
    <name type="scientific">Solirubrobacter ginsenosidimutans</name>
    <dbReference type="NCBI Taxonomy" id="490573"/>
    <lineage>
        <taxon>Bacteria</taxon>
        <taxon>Bacillati</taxon>
        <taxon>Actinomycetota</taxon>
        <taxon>Thermoleophilia</taxon>
        <taxon>Solirubrobacterales</taxon>
        <taxon>Solirubrobacteraceae</taxon>
        <taxon>Solirubrobacter</taxon>
    </lineage>
</organism>
<keyword evidence="2" id="KW-0274">FAD</keyword>
<dbReference type="SUPFAM" id="SSF56176">
    <property type="entry name" value="FAD-binding/transporter-associated domain-like"/>
    <property type="match status" value="1"/>
</dbReference>
<dbReference type="InterPro" id="IPR036318">
    <property type="entry name" value="FAD-bd_PCMH-like_sf"/>
</dbReference>
<comment type="caution">
    <text evidence="5">The sequence shown here is derived from an EMBL/GenBank/DDBJ whole genome shotgun (WGS) entry which is preliminary data.</text>
</comment>
<evidence type="ECO:0000259" key="4">
    <source>
        <dbReference type="PROSITE" id="PS51387"/>
    </source>
</evidence>
<protein>
    <submittedName>
        <fullName evidence="5">FAD binding domain-containing protein</fullName>
    </submittedName>
</protein>
<dbReference type="InterPro" id="IPR051312">
    <property type="entry name" value="Diverse_Substr_Oxidored"/>
</dbReference>
<sequence>MNVHLPESVDEAVGLLGAGVLLAGGTSVMPHVGPTTSLVSLRRVGLTGIERDGDTLTIGAATTLARVGREVPFLHDAIESIASPTIRNLATIGGNLFARQPHGDLAVCLLALDATVSIIDADGAREVGVLEAEGLVTSISFKEPERWFYTKAMRRRQNSASIVTVASDGARIALGGVAPRPVRATAAEAALAEGDIAKAAELSVEAADPFDDAYASAWYRRRVLPVHVRRALTEE</sequence>
<evidence type="ECO:0000256" key="3">
    <source>
        <dbReference type="ARBA" id="ARBA00023002"/>
    </source>
</evidence>
<dbReference type="InterPro" id="IPR005107">
    <property type="entry name" value="CO_DH_flav_C"/>
</dbReference>
<proteinExistence type="predicted"/>
<keyword evidence="1" id="KW-0285">Flavoprotein</keyword>
<evidence type="ECO:0000256" key="2">
    <source>
        <dbReference type="ARBA" id="ARBA00022827"/>
    </source>
</evidence>
<dbReference type="SUPFAM" id="SSF55447">
    <property type="entry name" value="CO dehydrogenase flavoprotein C-terminal domain-like"/>
    <property type="match status" value="1"/>
</dbReference>
<dbReference type="PANTHER" id="PTHR42659">
    <property type="entry name" value="XANTHINE DEHYDROGENASE SUBUNIT C-RELATED"/>
    <property type="match status" value="1"/>
</dbReference>
<evidence type="ECO:0000313" key="5">
    <source>
        <dbReference type="EMBL" id="MDA0160983.1"/>
    </source>
</evidence>
<dbReference type="PANTHER" id="PTHR42659:SF2">
    <property type="entry name" value="XANTHINE DEHYDROGENASE SUBUNIT C-RELATED"/>
    <property type="match status" value="1"/>
</dbReference>
<feature type="domain" description="FAD-binding PCMH-type" evidence="4">
    <location>
        <begin position="1"/>
        <end position="146"/>
    </location>
</feature>
<reference evidence="5" key="1">
    <citation type="submission" date="2022-10" db="EMBL/GenBank/DDBJ databases">
        <title>The WGS of Solirubrobacter ginsenosidimutans DSM 21036.</title>
        <authorList>
            <person name="Jiang Z."/>
        </authorList>
    </citation>
    <scope>NUCLEOTIDE SEQUENCE</scope>
    <source>
        <strain evidence="5">DSM 21036</strain>
    </source>
</reference>
<dbReference type="AlphaFoldDB" id="A0A9X3MTI2"/>
<dbReference type="Proteomes" id="UP001149140">
    <property type="component" value="Unassembled WGS sequence"/>
</dbReference>
<evidence type="ECO:0000256" key="1">
    <source>
        <dbReference type="ARBA" id="ARBA00022630"/>
    </source>
</evidence>
<keyword evidence="6" id="KW-1185">Reference proteome</keyword>
<dbReference type="SMART" id="SM01092">
    <property type="entry name" value="CO_deh_flav_C"/>
    <property type="match status" value="1"/>
</dbReference>
<dbReference type="InterPro" id="IPR036683">
    <property type="entry name" value="CO_DH_flav_C_dom_sf"/>
</dbReference>
<name>A0A9X3MTI2_9ACTN</name>
<dbReference type="InterPro" id="IPR016166">
    <property type="entry name" value="FAD-bd_PCMH"/>
</dbReference>
<accession>A0A9X3MTI2</accession>
<evidence type="ECO:0000313" key="6">
    <source>
        <dbReference type="Proteomes" id="UP001149140"/>
    </source>
</evidence>
<gene>
    <name evidence="5" type="ORF">OM076_11960</name>
</gene>
<dbReference type="PROSITE" id="PS51387">
    <property type="entry name" value="FAD_PCMH"/>
    <property type="match status" value="1"/>
</dbReference>
<dbReference type="RefSeq" id="WP_270040116.1">
    <property type="nucleotide sequence ID" value="NZ_JAPDOD010000008.1"/>
</dbReference>
<dbReference type="GO" id="GO:0016491">
    <property type="term" value="F:oxidoreductase activity"/>
    <property type="evidence" value="ECO:0007669"/>
    <property type="project" value="UniProtKB-KW"/>
</dbReference>